<proteinExistence type="predicted"/>
<feature type="compositionally biased region" description="Basic and acidic residues" evidence="1">
    <location>
        <begin position="145"/>
        <end position="158"/>
    </location>
</feature>
<reference evidence="2" key="1">
    <citation type="journal article" date="2023" name="Mol. Phylogenet. Evol.">
        <title>Genome-scale phylogeny and comparative genomics of the fungal order Sordariales.</title>
        <authorList>
            <person name="Hensen N."/>
            <person name="Bonometti L."/>
            <person name="Westerberg I."/>
            <person name="Brannstrom I.O."/>
            <person name="Guillou S."/>
            <person name="Cros-Aarteil S."/>
            <person name="Calhoun S."/>
            <person name="Haridas S."/>
            <person name="Kuo A."/>
            <person name="Mondo S."/>
            <person name="Pangilinan J."/>
            <person name="Riley R."/>
            <person name="LaButti K."/>
            <person name="Andreopoulos B."/>
            <person name="Lipzen A."/>
            <person name="Chen C."/>
            <person name="Yan M."/>
            <person name="Daum C."/>
            <person name="Ng V."/>
            <person name="Clum A."/>
            <person name="Steindorff A."/>
            <person name="Ohm R.A."/>
            <person name="Martin F."/>
            <person name="Silar P."/>
            <person name="Natvig D.O."/>
            <person name="Lalanne C."/>
            <person name="Gautier V."/>
            <person name="Ament-Velasquez S.L."/>
            <person name="Kruys A."/>
            <person name="Hutchinson M.I."/>
            <person name="Powell A.J."/>
            <person name="Barry K."/>
            <person name="Miller A.N."/>
            <person name="Grigoriev I.V."/>
            <person name="Debuchy R."/>
            <person name="Gladieux P."/>
            <person name="Hiltunen Thoren M."/>
            <person name="Johannesson H."/>
        </authorList>
    </citation>
    <scope>NUCLEOTIDE SEQUENCE</scope>
    <source>
        <strain evidence="2">CBS 314.62</strain>
    </source>
</reference>
<comment type="caution">
    <text evidence="2">The sequence shown here is derived from an EMBL/GenBank/DDBJ whole genome shotgun (WGS) entry which is preliminary data.</text>
</comment>
<name>A0AAE0WZ67_9PEZI</name>
<protein>
    <submittedName>
        <fullName evidence="2">Uncharacterized protein</fullName>
    </submittedName>
</protein>
<dbReference type="EMBL" id="JAULSO010000008">
    <property type="protein sequence ID" value="KAK3681082.1"/>
    <property type="molecule type" value="Genomic_DNA"/>
</dbReference>
<evidence type="ECO:0000313" key="3">
    <source>
        <dbReference type="Proteomes" id="UP001270362"/>
    </source>
</evidence>
<keyword evidence="3" id="KW-1185">Reference proteome</keyword>
<dbReference type="Proteomes" id="UP001270362">
    <property type="component" value="Unassembled WGS sequence"/>
</dbReference>
<feature type="compositionally biased region" description="Basic and acidic residues" evidence="1">
    <location>
        <begin position="218"/>
        <end position="240"/>
    </location>
</feature>
<feature type="compositionally biased region" description="Polar residues" evidence="1">
    <location>
        <begin position="198"/>
        <end position="212"/>
    </location>
</feature>
<accession>A0AAE0WZ67</accession>
<sequence length="273" mass="30291">MAPSAINLQHDIQYGRGYNIAYPKQSWRPQATPQLPPPPPPLPPWLKTMPTLREYGIKTGPGIIDQWEVRKLEHEPGASFLFVGRKAAKRIKMPDMTRNLAIAPGGLIEQPIIKDPRLFQWSTIPMSTFKVHIVESQSALASPSKHPDGEDNQGHKEIVYSGGLDPADAGLHSLAEHVITNPSSTPFIIIAITTQPTETAAASPDLPQSHTEPIQPEPKPRENKPKPQEAERQPGVEHGRLPFWRRLRCWKKRPEETTAAGGTEGSKAKETRP</sequence>
<evidence type="ECO:0000313" key="2">
    <source>
        <dbReference type="EMBL" id="KAK3681082.1"/>
    </source>
</evidence>
<dbReference type="AlphaFoldDB" id="A0AAE0WZ67"/>
<gene>
    <name evidence="2" type="ORF">B0T22DRAFT_473889</name>
</gene>
<reference evidence="2" key="2">
    <citation type="submission" date="2023-06" db="EMBL/GenBank/DDBJ databases">
        <authorList>
            <consortium name="Lawrence Berkeley National Laboratory"/>
            <person name="Haridas S."/>
            <person name="Hensen N."/>
            <person name="Bonometti L."/>
            <person name="Westerberg I."/>
            <person name="Brannstrom I.O."/>
            <person name="Guillou S."/>
            <person name="Cros-Aarteil S."/>
            <person name="Calhoun S."/>
            <person name="Kuo A."/>
            <person name="Mondo S."/>
            <person name="Pangilinan J."/>
            <person name="Riley R."/>
            <person name="Labutti K."/>
            <person name="Andreopoulos B."/>
            <person name="Lipzen A."/>
            <person name="Chen C."/>
            <person name="Yanf M."/>
            <person name="Daum C."/>
            <person name="Ng V."/>
            <person name="Clum A."/>
            <person name="Steindorff A."/>
            <person name="Ohm R."/>
            <person name="Martin F."/>
            <person name="Silar P."/>
            <person name="Natvig D."/>
            <person name="Lalanne C."/>
            <person name="Gautier V."/>
            <person name="Ament-Velasquez S.L."/>
            <person name="Kruys A."/>
            <person name="Hutchinson M.I."/>
            <person name="Powell A.J."/>
            <person name="Barry K."/>
            <person name="Miller A.N."/>
            <person name="Grigoriev I.V."/>
            <person name="Debuchy R."/>
            <person name="Gladieux P."/>
            <person name="Thoren M.H."/>
            <person name="Johannesson H."/>
        </authorList>
    </citation>
    <scope>NUCLEOTIDE SEQUENCE</scope>
    <source>
        <strain evidence="2">CBS 314.62</strain>
    </source>
</reference>
<feature type="region of interest" description="Disordered" evidence="1">
    <location>
        <begin position="198"/>
        <end position="273"/>
    </location>
</feature>
<organism evidence="2 3">
    <name type="scientific">Podospora appendiculata</name>
    <dbReference type="NCBI Taxonomy" id="314037"/>
    <lineage>
        <taxon>Eukaryota</taxon>
        <taxon>Fungi</taxon>
        <taxon>Dikarya</taxon>
        <taxon>Ascomycota</taxon>
        <taxon>Pezizomycotina</taxon>
        <taxon>Sordariomycetes</taxon>
        <taxon>Sordariomycetidae</taxon>
        <taxon>Sordariales</taxon>
        <taxon>Podosporaceae</taxon>
        <taxon>Podospora</taxon>
    </lineage>
</organism>
<feature type="region of interest" description="Disordered" evidence="1">
    <location>
        <begin position="140"/>
        <end position="162"/>
    </location>
</feature>
<evidence type="ECO:0000256" key="1">
    <source>
        <dbReference type="SAM" id="MobiDB-lite"/>
    </source>
</evidence>